<dbReference type="PANTHER" id="PTHR18919:SF156">
    <property type="entry name" value="ACETYL-COA ACETYLTRANSFERASE, MITOCHONDRIAL"/>
    <property type="match status" value="1"/>
</dbReference>
<evidence type="ECO:0000256" key="6">
    <source>
        <dbReference type="PIRSR" id="PIRSR000429-1"/>
    </source>
</evidence>
<dbReference type="InterPro" id="IPR002155">
    <property type="entry name" value="Thiolase"/>
</dbReference>
<dbReference type="InterPro" id="IPR020613">
    <property type="entry name" value="Thiolase_CS"/>
</dbReference>
<keyword evidence="10" id="KW-1185">Reference proteome</keyword>
<evidence type="ECO:0000256" key="3">
    <source>
        <dbReference type="ARBA" id="ARBA00022723"/>
    </source>
</evidence>
<keyword evidence="4" id="KW-0630">Potassium</keyword>
<dbReference type="InterPro" id="IPR020617">
    <property type="entry name" value="Thiolase_C"/>
</dbReference>
<dbReference type="PIRSF" id="PIRSF000429">
    <property type="entry name" value="Ac-CoA_Ac_transf"/>
    <property type="match status" value="1"/>
</dbReference>
<evidence type="ECO:0000256" key="4">
    <source>
        <dbReference type="ARBA" id="ARBA00022958"/>
    </source>
</evidence>
<dbReference type="GO" id="GO:0006635">
    <property type="term" value="P:fatty acid beta-oxidation"/>
    <property type="evidence" value="ECO:0007669"/>
    <property type="project" value="TreeGrafter"/>
</dbReference>
<evidence type="ECO:0000256" key="7">
    <source>
        <dbReference type="RuleBase" id="RU003557"/>
    </source>
</evidence>
<feature type="active site" description="Acyl-thioester intermediate" evidence="6">
    <location>
        <position position="113"/>
    </location>
</feature>
<dbReference type="AlphaFoldDB" id="A0A915CDI7"/>
<reference evidence="11" key="1">
    <citation type="submission" date="2022-11" db="UniProtKB">
        <authorList>
            <consortium name="WormBaseParasite"/>
        </authorList>
    </citation>
    <scope>IDENTIFICATION</scope>
</reference>
<evidence type="ECO:0000256" key="2">
    <source>
        <dbReference type="ARBA" id="ARBA00022679"/>
    </source>
</evidence>
<keyword evidence="3" id="KW-0479">Metal-binding</keyword>
<dbReference type="InterPro" id="IPR020615">
    <property type="entry name" value="Thiolase_acyl_enz_int_AS"/>
</dbReference>
<dbReference type="SUPFAM" id="SSF53901">
    <property type="entry name" value="Thiolase-like"/>
    <property type="match status" value="2"/>
</dbReference>
<protein>
    <submittedName>
        <fullName evidence="11">Uncharacterized protein</fullName>
    </submittedName>
</protein>
<evidence type="ECO:0000256" key="5">
    <source>
        <dbReference type="ARBA" id="ARBA00023315"/>
    </source>
</evidence>
<dbReference type="NCBIfam" id="TIGR01930">
    <property type="entry name" value="AcCoA-C-Actrans"/>
    <property type="match status" value="1"/>
</dbReference>
<dbReference type="Pfam" id="PF02803">
    <property type="entry name" value="Thiolase_C"/>
    <property type="match status" value="1"/>
</dbReference>
<dbReference type="GO" id="GO:0005739">
    <property type="term" value="C:mitochondrion"/>
    <property type="evidence" value="ECO:0007669"/>
    <property type="project" value="TreeGrafter"/>
</dbReference>
<feature type="domain" description="Thiolase N-terminal" evidence="8">
    <location>
        <begin position="29"/>
        <end position="282"/>
    </location>
</feature>
<dbReference type="PANTHER" id="PTHR18919">
    <property type="entry name" value="ACETYL-COA C-ACYLTRANSFERASE"/>
    <property type="match status" value="1"/>
</dbReference>
<comment type="similarity">
    <text evidence="1 7">Belongs to the thiolase-like superfamily. Thiolase family.</text>
</comment>
<evidence type="ECO:0000313" key="10">
    <source>
        <dbReference type="Proteomes" id="UP000887569"/>
    </source>
</evidence>
<dbReference type="Pfam" id="PF00108">
    <property type="entry name" value="Thiolase_N"/>
    <property type="match status" value="1"/>
</dbReference>
<proteinExistence type="inferred from homology"/>
<dbReference type="GO" id="GO:0046872">
    <property type="term" value="F:metal ion binding"/>
    <property type="evidence" value="ECO:0007669"/>
    <property type="project" value="UniProtKB-KW"/>
</dbReference>
<feature type="active site" description="Proton acceptor" evidence="6">
    <location>
        <position position="370"/>
    </location>
</feature>
<dbReference type="FunFam" id="3.40.47.10:FF:000007">
    <property type="entry name" value="acetyl-CoA acetyltransferase, mitochondrial"/>
    <property type="match status" value="1"/>
</dbReference>
<keyword evidence="2 7" id="KW-0808">Transferase</keyword>
<evidence type="ECO:0000259" key="9">
    <source>
        <dbReference type="Pfam" id="PF02803"/>
    </source>
</evidence>
<dbReference type="PROSITE" id="PS00737">
    <property type="entry name" value="THIOLASE_2"/>
    <property type="match status" value="1"/>
</dbReference>
<evidence type="ECO:0000256" key="1">
    <source>
        <dbReference type="ARBA" id="ARBA00010982"/>
    </source>
</evidence>
<dbReference type="InterPro" id="IPR016039">
    <property type="entry name" value="Thiolase-like"/>
</dbReference>
<dbReference type="Gene3D" id="3.40.47.10">
    <property type="match status" value="1"/>
</dbReference>
<keyword evidence="5 7" id="KW-0012">Acyltransferase</keyword>
<dbReference type="InterPro" id="IPR020616">
    <property type="entry name" value="Thiolase_N"/>
</dbReference>
<name>A0A915CDI7_PARUN</name>
<feature type="active site" description="Proton acceptor" evidence="6">
    <location>
        <position position="398"/>
    </location>
</feature>
<feature type="domain" description="Thiolase C-terminal" evidence="9">
    <location>
        <begin position="292"/>
        <end position="411"/>
    </location>
</feature>
<evidence type="ECO:0000313" key="11">
    <source>
        <dbReference type="WBParaSite" id="PgR127_g002_t01"/>
    </source>
</evidence>
<dbReference type="CDD" id="cd00751">
    <property type="entry name" value="thiolase"/>
    <property type="match status" value="1"/>
</dbReference>
<dbReference type="WBParaSite" id="PgR127_g002_t01">
    <property type="protein sequence ID" value="PgR127_g002_t01"/>
    <property type="gene ID" value="PgR127_g002"/>
</dbReference>
<dbReference type="PROSITE" id="PS00098">
    <property type="entry name" value="THIOLASE_1"/>
    <property type="match status" value="1"/>
</dbReference>
<dbReference type="Proteomes" id="UP000887569">
    <property type="component" value="Unplaced"/>
</dbReference>
<organism evidence="10 11">
    <name type="scientific">Parascaris univalens</name>
    <name type="common">Nematode worm</name>
    <dbReference type="NCBI Taxonomy" id="6257"/>
    <lineage>
        <taxon>Eukaryota</taxon>
        <taxon>Metazoa</taxon>
        <taxon>Ecdysozoa</taxon>
        <taxon>Nematoda</taxon>
        <taxon>Chromadorea</taxon>
        <taxon>Rhabditida</taxon>
        <taxon>Spirurina</taxon>
        <taxon>Ascaridomorpha</taxon>
        <taxon>Ascaridoidea</taxon>
        <taxon>Ascarididae</taxon>
        <taxon>Parascaris</taxon>
    </lineage>
</organism>
<sequence length="412" mass="43158">MATSRLVCSNLTKQCFTTSSRAASQFNDVVFVGAARTPVGSFRSTLSTVPATVLGSEAIKGALKHANLKPSQVQEVFFGCVVPSNCGQGPARQATLGAGCDPSTIVTTVNKLCASGMKSIACAASLLQLGLQEVAVGGGMESMSLVPFYLERGETTYGGMKLIDGIPRDGLTDAYSNQLMGACADNVAKRFNITREEQDKFAIESYKRSAAAWESGACKAEVVPIEVTKGKKTYIVDKDEEYTKVNFEKLPKLKPAFVKDGTITAGNASTLNDGAAAVVMTTVEGAKKYGAKPLARLLSYGDAATNPVDFAIAPSMVIPKVLKLANLEIKDIDMWEINEAFAVVPLHSMKTLGIDHSKVNIHGGGVSLGHPIGMSGARIIVHLIHALKPGQKGCAAICNGGGGAGGMVIEKL</sequence>
<dbReference type="GO" id="GO:0003985">
    <property type="term" value="F:acetyl-CoA C-acetyltransferase activity"/>
    <property type="evidence" value="ECO:0007669"/>
    <property type="project" value="TreeGrafter"/>
</dbReference>
<accession>A0A915CDI7</accession>
<evidence type="ECO:0000259" key="8">
    <source>
        <dbReference type="Pfam" id="PF00108"/>
    </source>
</evidence>